<reference evidence="1 2" key="1">
    <citation type="submission" date="2020-08" db="EMBL/GenBank/DDBJ databases">
        <title>Sequencing the genomes of 1000 actinobacteria strains.</title>
        <authorList>
            <person name="Klenk H.-P."/>
        </authorList>
    </citation>
    <scope>NUCLEOTIDE SEQUENCE [LARGE SCALE GENOMIC DNA]</scope>
    <source>
        <strain evidence="1 2">DSM 21065</strain>
    </source>
</reference>
<evidence type="ECO:0000313" key="2">
    <source>
        <dbReference type="Proteomes" id="UP000561726"/>
    </source>
</evidence>
<dbReference type="Proteomes" id="UP000561726">
    <property type="component" value="Unassembled WGS sequence"/>
</dbReference>
<dbReference type="AlphaFoldDB" id="A0A7W9E6K9"/>
<protein>
    <submittedName>
        <fullName evidence="1">Uncharacterized protein</fullName>
    </submittedName>
</protein>
<comment type="caution">
    <text evidence="1">The sequence shown here is derived from an EMBL/GenBank/DDBJ whole genome shotgun (WGS) entry which is preliminary data.</text>
</comment>
<accession>A0A7W9E6K9</accession>
<dbReference type="EMBL" id="JACHBQ010000001">
    <property type="protein sequence ID" value="MBB5643524.1"/>
    <property type="molecule type" value="Genomic_DNA"/>
</dbReference>
<sequence>MYLMYLVIAETLHMRACAHAHTGVCPNVWYIRYIQPFGLMRG</sequence>
<gene>
    <name evidence="1" type="ORF">BJ997_004072</name>
</gene>
<name>A0A7W9E6K9_9MICO</name>
<proteinExistence type="predicted"/>
<organism evidence="1 2">
    <name type="scientific">Cryobacterium roopkundense</name>
    <dbReference type="NCBI Taxonomy" id="1001240"/>
    <lineage>
        <taxon>Bacteria</taxon>
        <taxon>Bacillati</taxon>
        <taxon>Actinomycetota</taxon>
        <taxon>Actinomycetes</taxon>
        <taxon>Micrococcales</taxon>
        <taxon>Microbacteriaceae</taxon>
        <taxon>Cryobacterium</taxon>
    </lineage>
</organism>
<evidence type="ECO:0000313" key="1">
    <source>
        <dbReference type="EMBL" id="MBB5643524.1"/>
    </source>
</evidence>